<evidence type="ECO:0000313" key="1">
    <source>
        <dbReference type="EMBL" id="QQO91868.1"/>
    </source>
</evidence>
<dbReference type="Proteomes" id="UP000595566">
    <property type="component" value="Segment"/>
</dbReference>
<keyword evidence="2" id="KW-1185">Reference proteome</keyword>
<sequence>MRLLELLREAKEAIEDFAKTRGEGAAKIASNAQDKGGLALLTWHHFKVKAPYYKKAVEGKLDMEKAEKEFEETYKKISLDMSQIEFQREVGRLEVLGELLIRNK</sequence>
<organism evidence="1 2">
    <name type="scientific">Flavobacterium phage vB_FspM_immuto_2-6A</name>
    <dbReference type="NCBI Taxonomy" id="2801477"/>
    <lineage>
        <taxon>Viruses</taxon>
        <taxon>Duplodnaviria</taxon>
        <taxon>Heunggongvirae</taxon>
        <taxon>Uroviricota</taxon>
        <taxon>Caudoviricetes</taxon>
        <taxon>Immutovirus</taxon>
        <taxon>Immutovirus immuto</taxon>
    </lineage>
</organism>
<dbReference type="EMBL" id="MW353175">
    <property type="protein sequence ID" value="QQO91868.1"/>
    <property type="molecule type" value="Genomic_DNA"/>
</dbReference>
<accession>A0A7T8ERP4</accession>
<reference evidence="1 2" key="1">
    <citation type="submission" date="2020-12" db="EMBL/GenBank/DDBJ databases">
        <title>Dynamics of Baltic Sea phages driven by environmental changes.</title>
        <authorList>
            <person name="Hoetzinger M."/>
            <person name="Nilsson E."/>
            <person name="Holmfeldt K."/>
        </authorList>
    </citation>
    <scope>NUCLEOTIDE SEQUENCE [LARGE SCALE GENOMIC DNA]</scope>
</reference>
<keyword evidence="1" id="KW-0808">Transferase</keyword>
<evidence type="ECO:0000313" key="2">
    <source>
        <dbReference type="Proteomes" id="UP000595566"/>
    </source>
</evidence>
<dbReference type="GO" id="GO:0016740">
    <property type="term" value="F:transferase activity"/>
    <property type="evidence" value="ECO:0007669"/>
    <property type="project" value="UniProtKB-KW"/>
</dbReference>
<protein>
    <submittedName>
        <fullName evidence="1">tRNA(Ile2) C34 agmatinyltransferase</fullName>
    </submittedName>
</protein>
<proteinExistence type="predicted"/>
<gene>
    <name evidence="1" type="ORF">immuto26A_189</name>
</gene>
<name>A0A7T8ERP4_9CAUD</name>